<evidence type="ECO:0000256" key="2">
    <source>
        <dbReference type="ARBA" id="ARBA00023180"/>
    </source>
</evidence>
<feature type="transmembrane region" description="Helical" evidence="3">
    <location>
        <begin position="6"/>
        <end position="25"/>
    </location>
</feature>
<dbReference type="InterPro" id="IPR004911">
    <property type="entry name" value="Interferon-induced_GILT"/>
</dbReference>
<comment type="caution">
    <text evidence="4">The sequence shown here is derived from an EMBL/GenBank/DDBJ whole genome shotgun (WGS) entry which is preliminary data.</text>
</comment>
<keyword evidence="3" id="KW-0472">Membrane</keyword>
<dbReference type="Proteomes" id="UP000054630">
    <property type="component" value="Unassembled WGS sequence"/>
</dbReference>
<name>A0A0V0RG64_9BILA</name>
<sequence>MLNYFGVYPLLSVGCLLLWFTTFFINESCNIPPALWCNSENVATECLVLDSCLYNNTSQLDKKIKLTPLYEILCPDCQDFILNTLRRYVWKYRQDFVDFNLIPYGNARRGCSYSVPLFSYWSLPCCFIVPSNLRRIGFHFIGP</sequence>
<evidence type="ECO:0000256" key="1">
    <source>
        <dbReference type="ARBA" id="ARBA00005679"/>
    </source>
</evidence>
<keyword evidence="3" id="KW-1133">Transmembrane helix</keyword>
<protein>
    <submittedName>
        <fullName evidence="4">GILT-like protein F37H8.5</fullName>
    </submittedName>
</protein>
<comment type="similarity">
    <text evidence="1">Belongs to the GILT family.</text>
</comment>
<dbReference type="STRING" id="6336.A0A0V0RG64"/>
<accession>A0A0V0RG64</accession>
<proteinExistence type="inferred from homology"/>
<keyword evidence="5" id="KW-1185">Reference proteome</keyword>
<dbReference type="EMBL" id="JYDL01000213">
    <property type="protein sequence ID" value="KRX13237.1"/>
    <property type="molecule type" value="Genomic_DNA"/>
</dbReference>
<keyword evidence="2" id="KW-0325">Glycoprotein</keyword>
<dbReference type="Pfam" id="PF03227">
    <property type="entry name" value="GILT"/>
    <property type="match status" value="1"/>
</dbReference>
<dbReference type="AlphaFoldDB" id="A0A0V0RG64"/>
<dbReference type="OrthoDB" id="958254at2759"/>
<evidence type="ECO:0000256" key="3">
    <source>
        <dbReference type="SAM" id="Phobius"/>
    </source>
</evidence>
<organism evidence="4 5">
    <name type="scientific">Trichinella nelsoni</name>
    <dbReference type="NCBI Taxonomy" id="6336"/>
    <lineage>
        <taxon>Eukaryota</taxon>
        <taxon>Metazoa</taxon>
        <taxon>Ecdysozoa</taxon>
        <taxon>Nematoda</taxon>
        <taxon>Enoplea</taxon>
        <taxon>Dorylaimia</taxon>
        <taxon>Trichinellida</taxon>
        <taxon>Trichinellidae</taxon>
        <taxon>Trichinella</taxon>
    </lineage>
</organism>
<keyword evidence="3" id="KW-0812">Transmembrane</keyword>
<evidence type="ECO:0000313" key="4">
    <source>
        <dbReference type="EMBL" id="KRX13237.1"/>
    </source>
</evidence>
<evidence type="ECO:0000313" key="5">
    <source>
        <dbReference type="Proteomes" id="UP000054630"/>
    </source>
</evidence>
<reference evidence="4 5" key="1">
    <citation type="submission" date="2015-01" db="EMBL/GenBank/DDBJ databases">
        <title>Evolution of Trichinella species and genotypes.</title>
        <authorList>
            <person name="Korhonen P.K."/>
            <person name="Edoardo P."/>
            <person name="Giuseppe L.R."/>
            <person name="Gasser R.B."/>
        </authorList>
    </citation>
    <scope>NUCLEOTIDE SEQUENCE [LARGE SCALE GENOMIC DNA]</scope>
    <source>
        <strain evidence="4">ISS37</strain>
    </source>
</reference>
<gene>
    <name evidence="4" type="primary">F37H8.5</name>
    <name evidence="4" type="ORF">T07_10346</name>
</gene>
<dbReference type="GO" id="GO:0016671">
    <property type="term" value="F:oxidoreductase activity, acting on a sulfur group of donors, disulfide as acceptor"/>
    <property type="evidence" value="ECO:0007669"/>
    <property type="project" value="InterPro"/>
</dbReference>